<reference evidence="8 9" key="1">
    <citation type="journal article" date="2018" name="IMA Fungus">
        <title>IMA Genome-F 9: Draft genome sequence of Annulohypoxylon stygium, Aspergillus mulundensis, Berkeleyomyces basicola (syn. Thielaviopsis basicola), Ceratocystis smalleyi, two Cercospora beticola strains, Coleophoma cylindrospora, Fusarium fracticaudum, Phialophora cf. hyalina, and Morchella septimelata.</title>
        <authorList>
            <person name="Wingfield B.D."/>
            <person name="Bills G.F."/>
            <person name="Dong Y."/>
            <person name="Huang W."/>
            <person name="Nel W.J."/>
            <person name="Swalarsk-Parry B.S."/>
            <person name="Vaghefi N."/>
            <person name="Wilken P.M."/>
            <person name="An Z."/>
            <person name="de Beer Z.W."/>
            <person name="De Vos L."/>
            <person name="Chen L."/>
            <person name="Duong T.A."/>
            <person name="Gao Y."/>
            <person name="Hammerbacher A."/>
            <person name="Kikkert J.R."/>
            <person name="Li Y."/>
            <person name="Li H."/>
            <person name="Li K."/>
            <person name="Li Q."/>
            <person name="Liu X."/>
            <person name="Ma X."/>
            <person name="Naidoo K."/>
            <person name="Pethybridge S.J."/>
            <person name="Sun J."/>
            <person name="Steenkamp E.T."/>
            <person name="van der Nest M.A."/>
            <person name="van Wyk S."/>
            <person name="Wingfield M.J."/>
            <person name="Xiong C."/>
            <person name="Yue Q."/>
            <person name="Zhang X."/>
        </authorList>
    </citation>
    <scope>NUCLEOTIDE SEQUENCE [LARGE SCALE GENOMIC DNA]</scope>
    <source>
        <strain evidence="8 9">BP 5553</strain>
    </source>
</reference>
<dbReference type="InterPro" id="IPR050815">
    <property type="entry name" value="TF_fung"/>
</dbReference>
<feature type="compositionally biased region" description="Basic and acidic residues" evidence="6">
    <location>
        <begin position="403"/>
        <end position="414"/>
    </location>
</feature>
<dbReference type="SUPFAM" id="SSF57701">
    <property type="entry name" value="Zn2/Cys6 DNA-binding domain"/>
    <property type="match status" value="1"/>
</dbReference>
<protein>
    <recommendedName>
        <fullName evidence="7">Zn(2)-C6 fungal-type domain-containing protein</fullName>
    </recommendedName>
</protein>
<dbReference type="SMART" id="SM00066">
    <property type="entry name" value="GAL4"/>
    <property type="match status" value="1"/>
</dbReference>
<feature type="region of interest" description="Disordered" evidence="6">
    <location>
        <begin position="93"/>
        <end position="148"/>
    </location>
</feature>
<accession>A0A370TLH6</accession>
<feature type="compositionally biased region" description="Low complexity" evidence="6">
    <location>
        <begin position="415"/>
        <end position="425"/>
    </location>
</feature>
<comment type="subcellular location">
    <subcellularLocation>
        <location evidence="1">Nucleus</location>
    </subcellularLocation>
</comment>
<evidence type="ECO:0000256" key="3">
    <source>
        <dbReference type="ARBA" id="ARBA00023015"/>
    </source>
</evidence>
<dbReference type="GeneID" id="43598575"/>
<dbReference type="STRING" id="2656787.A0A370TLH6"/>
<dbReference type="InterPro" id="IPR001138">
    <property type="entry name" value="Zn2Cys6_DnaBD"/>
</dbReference>
<evidence type="ECO:0000256" key="5">
    <source>
        <dbReference type="ARBA" id="ARBA00023242"/>
    </source>
</evidence>
<dbReference type="GO" id="GO:0006351">
    <property type="term" value="P:DNA-templated transcription"/>
    <property type="evidence" value="ECO:0007669"/>
    <property type="project" value="InterPro"/>
</dbReference>
<feature type="compositionally biased region" description="Polar residues" evidence="6">
    <location>
        <begin position="438"/>
        <end position="456"/>
    </location>
</feature>
<keyword evidence="9" id="KW-1185">Reference proteome</keyword>
<dbReference type="AlphaFoldDB" id="A0A370TLH6"/>
<evidence type="ECO:0000313" key="9">
    <source>
        <dbReference type="Proteomes" id="UP000254866"/>
    </source>
</evidence>
<keyword evidence="2" id="KW-0479">Metal-binding</keyword>
<dbReference type="OrthoDB" id="5426798at2759"/>
<feature type="compositionally biased region" description="Basic and acidic residues" evidence="6">
    <location>
        <begin position="40"/>
        <end position="56"/>
    </location>
</feature>
<name>A0A370TLH6_9HELO</name>
<dbReference type="GO" id="GO:0003677">
    <property type="term" value="F:DNA binding"/>
    <property type="evidence" value="ECO:0007669"/>
    <property type="project" value="InterPro"/>
</dbReference>
<dbReference type="GO" id="GO:0008270">
    <property type="term" value="F:zinc ion binding"/>
    <property type="evidence" value="ECO:0007669"/>
    <property type="project" value="InterPro"/>
</dbReference>
<sequence>MTQVYTRPVVASLHERTHSYERQQAPFFSIESQDPNTSTSHRDLEATERGGRDPPHPRSPMSDTSKGLRGVGELYQNHPDINQHHSRERLPSLSSLFGSSSHQSRPAQSPYSDRHSPIFPTASPHDIRPPGTPVHPDRPFDGSYFQRPSQQYPLTSKVEQAERLGIALSSRAAQTPLRAESPRYEARFGPAEASRAQAPSLNAWSPRPQSGRTEYFPRDTSSSFRTHSDHAHPSHRPEPELRASYRDGSHSMPVTPSFPPTPASTVVGELTTAKDGLGPKIWTGTQFLPRFVRQAEAPGEGMCYFYDDGTHCKTVIDGEAVNAHWGVTKAGKPRKRLAIACITCREKKIKCDPDYPRCVQCEKFGTMCKFKNAPRGGQGSPDTPPADPEDVVSRAGLSQADAESSKAGERDDSRSVSPRPVSRVTPEPETHHAKRQRTGYSNFTPVPSEGSPQQSVREVESPAVPWPQPSNLGGFDHDLLREWQVNPNTIRPAVVSELVDVFFKHAPETSSSMFPRGAFRLWILSGREKSLDDLMLIYTVLALGSIFSQNQEHKALGTQYASISRYACENRRFSIQLVQSRLLLSLYYFAMNNSNDAWDFCGAAVRAASGLRLNVEIEKSEDAYLEFFPYGLNRAGYAECRRRTFWSCYLMDRFNGSCSGHLSMLHPEDVFLRLPCDSTSFESQANIQTPFFDITTPPIPNNNWTVDSMAYLINVSTIWGDVTASIYRNSQRCNPSASNSFSTFYEATTRRLHEWNDSLPRSYAFSGENLWRAAEDGKMNTFVMMHTVYHSTMIKLNRYIQRSSLHSSQLDHHITVAQQHAEALLRITDSIAARQASASSGVSDQTMPRAKLSTPFVGSSIVSAIDVVTAKFPLASVPSRLASFIGAQSVLAELAIFWQSAKNQQALVRERVGDLAELTAERSGPGAREFGFGSVGATNKEGQVIFEMRDAIEKTFSRDYDCVYG</sequence>
<keyword evidence="4" id="KW-0804">Transcription</keyword>
<organism evidence="8 9">
    <name type="scientific">Venustampulla echinocandica</name>
    <dbReference type="NCBI Taxonomy" id="2656787"/>
    <lineage>
        <taxon>Eukaryota</taxon>
        <taxon>Fungi</taxon>
        <taxon>Dikarya</taxon>
        <taxon>Ascomycota</taxon>
        <taxon>Pezizomycotina</taxon>
        <taxon>Leotiomycetes</taxon>
        <taxon>Helotiales</taxon>
        <taxon>Pleuroascaceae</taxon>
        <taxon>Venustampulla</taxon>
    </lineage>
</organism>
<feature type="compositionally biased region" description="Basic and acidic residues" evidence="6">
    <location>
        <begin position="226"/>
        <end position="249"/>
    </location>
</feature>
<dbReference type="InterPro" id="IPR036864">
    <property type="entry name" value="Zn2-C6_fun-type_DNA-bd_sf"/>
</dbReference>
<dbReference type="CDD" id="cd12148">
    <property type="entry name" value="fungal_TF_MHR"/>
    <property type="match status" value="1"/>
</dbReference>
<comment type="caution">
    <text evidence="8">The sequence shown here is derived from an EMBL/GenBank/DDBJ whole genome shotgun (WGS) entry which is preliminary data.</text>
</comment>
<dbReference type="Pfam" id="PF00172">
    <property type="entry name" value="Zn_clus"/>
    <property type="match status" value="1"/>
</dbReference>
<feature type="region of interest" description="Disordered" evidence="6">
    <location>
        <begin position="372"/>
        <end position="470"/>
    </location>
</feature>
<dbReference type="PROSITE" id="PS50048">
    <property type="entry name" value="ZN2_CY6_FUNGAL_2"/>
    <property type="match status" value="1"/>
</dbReference>
<dbReference type="InterPro" id="IPR007219">
    <property type="entry name" value="XnlR_reg_dom"/>
</dbReference>
<keyword evidence="3" id="KW-0805">Transcription regulation</keyword>
<dbReference type="PROSITE" id="PS00463">
    <property type="entry name" value="ZN2_CY6_FUNGAL_1"/>
    <property type="match status" value="1"/>
</dbReference>
<feature type="compositionally biased region" description="Polar residues" evidence="6">
    <location>
        <begin position="30"/>
        <end position="39"/>
    </location>
</feature>
<dbReference type="EMBL" id="NPIC01000004">
    <property type="protein sequence ID" value="RDL36374.1"/>
    <property type="molecule type" value="Genomic_DNA"/>
</dbReference>
<feature type="region of interest" description="Disordered" evidence="6">
    <location>
        <begin position="1"/>
        <end position="78"/>
    </location>
</feature>
<dbReference type="Pfam" id="PF04082">
    <property type="entry name" value="Fungal_trans"/>
    <property type="match status" value="1"/>
</dbReference>
<feature type="domain" description="Zn(2)-C6 fungal-type" evidence="7">
    <location>
        <begin position="340"/>
        <end position="370"/>
    </location>
</feature>
<dbReference type="GO" id="GO:0005634">
    <property type="term" value="C:nucleus"/>
    <property type="evidence" value="ECO:0007669"/>
    <property type="project" value="UniProtKB-SubCell"/>
</dbReference>
<feature type="region of interest" description="Disordered" evidence="6">
    <location>
        <begin position="188"/>
        <end position="265"/>
    </location>
</feature>
<feature type="compositionally biased region" description="Polar residues" evidence="6">
    <location>
        <begin position="197"/>
        <end position="212"/>
    </location>
</feature>
<evidence type="ECO:0000313" key="8">
    <source>
        <dbReference type="EMBL" id="RDL36374.1"/>
    </source>
</evidence>
<dbReference type="PANTHER" id="PTHR47338:SF11">
    <property type="entry name" value="ZN(II)2CYS6 TRANSCRIPTION FACTOR (EUROFUNG)"/>
    <property type="match status" value="1"/>
</dbReference>
<feature type="compositionally biased region" description="Low complexity" evidence="6">
    <location>
        <begin position="93"/>
        <end position="104"/>
    </location>
</feature>
<dbReference type="RefSeq" id="XP_031869030.1">
    <property type="nucleotide sequence ID" value="XM_032014349.1"/>
</dbReference>
<evidence type="ECO:0000256" key="2">
    <source>
        <dbReference type="ARBA" id="ARBA00022723"/>
    </source>
</evidence>
<evidence type="ECO:0000256" key="6">
    <source>
        <dbReference type="SAM" id="MobiDB-lite"/>
    </source>
</evidence>
<dbReference type="GO" id="GO:0000981">
    <property type="term" value="F:DNA-binding transcription factor activity, RNA polymerase II-specific"/>
    <property type="evidence" value="ECO:0007669"/>
    <property type="project" value="InterPro"/>
</dbReference>
<dbReference type="Gene3D" id="4.10.240.10">
    <property type="entry name" value="Zn(2)-C6 fungal-type DNA-binding domain"/>
    <property type="match status" value="1"/>
</dbReference>
<evidence type="ECO:0000259" key="7">
    <source>
        <dbReference type="PROSITE" id="PS50048"/>
    </source>
</evidence>
<dbReference type="Proteomes" id="UP000254866">
    <property type="component" value="Unassembled WGS sequence"/>
</dbReference>
<dbReference type="CDD" id="cd00067">
    <property type="entry name" value="GAL4"/>
    <property type="match status" value="1"/>
</dbReference>
<gene>
    <name evidence="8" type="ORF">BP5553_05726</name>
</gene>
<evidence type="ECO:0000256" key="4">
    <source>
        <dbReference type="ARBA" id="ARBA00023163"/>
    </source>
</evidence>
<proteinExistence type="predicted"/>
<evidence type="ECO:0000256" key="1">
    <source>
        <dbReference type="ARBA" id="ARBA00004123"/>
    </source>
</evidence>
<keyword evidence="5" id="KW-0539">Nucleus</keyword>
<dbReference type="PANTHER" id="PTHR47338">
    <property type="entry name" value="ZN(II)2CYS6 TRANSCRIPTION FACTOR (EUROFUNG)-RELATED"/>
    <property type="match status" value="1"/>
</dbReference>
<dbReference type="SMART" id="SM00906">
    <property type="entry name" value="Fungal_trans"/>
    <property type="match status" value="1"/>
</dbReference>